<evidence type="ECO:0000256" key="1">
    <source>
        <dbReference type="ARBA" id="ARBA00022801"/>
    </source>
</evidence>
<dbReference type="InterPro" id="IPR001932">
    <property type="entry name" value="PPM-type_phosphatase-like_dom"/>
</dbReference>
<feature type="region of interest" description="Disordered" evidence="2">
    <location>
        <begin position="257"/>
        <end position="278"/>
    </location>
</feature>
<dbReference type="EMBL" id="BAAAID010000005">
    <property type="protein sequence ID" value="GAA0920237.1"/>
    <property type="molecule type" value="Genomic_DNA"/>
</dbReference>
<reference evidence="5" key="1">
    <citation type="journal article" date="2019" name="Int. J. Syst. Evol. Microbiol.">
        <title>The Global Catalogue of Microorganisms (GCM) 10K type strain sequencing project: providing services to taxonomists for standard genome sequencing and annotation.</title>
        <authorList>
            <consortium name="The Broad Institute Genomics Platform"/>
            <consortium name="The Broad Institute Genome Sequencing Center for Infectious Disease"/>
            <person name="Wu L."/>
            <person name="Ma J."/>
        </authorList>
    </citation>
    <scope>NUCLEOTIDE SEQUENCE [LARGE SCALE GENOMIC DNA]</scope>
    <source>
        <strain evidence="5">JCM 11444</strain>
    </source>
</reference>
<name>A0ABP3ZFR3_9ACTN</name>
<dbReference type="InterPro" id="IPR052016">
    <property type="entry name" value="Bact_Sigma-Reg"/>
</dbReference>
<organism evidence="4 5">
    <name type="scientific">Streptomyces rhizosphaericus</name>
    <dbReference type="NCBI Taxonomy" id="114699"/>
    <lineage>
        <taxon>Bacteria</taxon>
        <taxon>Bacillati</taxon>
        <taxon>Actinomycetota</taxon>
        <taxon>Actinomycetes</taxon>
        <taxon>Kitasatosporales</taxon>
        <taxon>Streptomycetaceae</taxon>
        <taxon>Streptomyces</taxon>
        <taxon>Streptomyces violaceusniger group</taxon>
    </lineage>
</organism>
<evidence type="ECO:0000259" key="3">
    <source>
        <dbReference type="SMART" id="SM00331"/>
    </source>
</evidence>
<feature type="compositionally biased region" description="Polar residues" evidence="2">
    <location>
        <begin position="348"/>
        <end position="363"/>
    </location>
</feature>
<feature type="domain" description="PPM-type phosphatase" evidence="3">
    <location>
        <begin position="404"/>
        <end position="614"/>
    </location>
</feature>
<dbReference type="PANTHER" id="PTHR43156:SF2">
    <property type="entry name" value="STAGE II SPORULATION PROTEIN E"/>
    <property type="match status" value="1"/>
</dbReference>
<comment type="caution">
    <text evidence="4">The sequence shown here is derived from an EMBL/GenBank/DDBJ whole genome shotgun (WGS) entry which is preliminary data.</text>
</comment>
<dbReference type="PANTHER" id="PTHR43156">
    <property type="entry name" value="STAGE II SPORULATION PROTEIN E-RELATED"/>
    <property type="match status" value="1"/>
</dbReference>
<keyword evidence="5" id="KW-1185">Reference proteome</keyword>
<gene>
    <name evidence="4" type="ORF">GCM10009575_012900</name>
</gene>
<evidence type="ECO:0000313" key="5">
    <source>
        <dbReference type="Proteomes" id="UP001500418"/>
    </source>
</evidence>
<evidence type="ECO:0000256" key="2">
    <source>
        <dbReference type="SAM" id="MobiDB-lite"/>
    </source>
</evidence>
<sequence>MGGGRNRPGRPWAPPRGSCTEINQLVELVRSWIDESSVPVSQLHQRLTPDHFVARAVPELRRLRDLLAGDGLEWDVVEAVADVCFPDDSSDRCKPRLETARALWDRAQSSPTPLAGAQELALARELLAAKDRTIEIYQEMQRLQTAYEASERGRYQALQIATLLFAMAGQAQAKVTELKRRADALRSLSARRPEENTPLERRLSRAQRQQEELSEQLLRAEQERDIAQQVADHAARRIQVLEGELAELRFRMADDDLAPSGSPAPQLLQHRLGGADPDDAALEDVDRALEKVRAVLDEEHAAVQQAADDVGYRASSSDRMPPDAGASRTRTIAGRIERVSELQVPSGAEQSQSDAGLSGTTPNNWWQFADGVTASVQSDDPMRFDLRERIRVQSKLPNLPRGWHREMALRPAPGSSFSGDFVVGARTNSGRRLDVVLTDVSGKGSEAGSRALLLSGAFDGLLGSLPPAEFLPAANSYLLRQDWDEGFATSIHLALDLVSGDYELFSAGHLPGLQYSAGRDRWEEKAADGPLLGVYDGAQFNPAQGSLRPGDVLMLYTNGLVETPGRDIVEGIDRLTGEADRYIADSGIHGASWHLIEAVAEDVNDDRAHLLISRDRE</sequence>
<accession>A0ABP3ZFR3</accession>
<dbReference type="Pfam" id="PF07228">
    <property type="entry name" value="SpoIIE"/>
    <property type="match status" value="1"/>
</dbReference>
<dbReference type="Proteomes" id="UP001500418">
    <property type="component" value="Unassembled WGS sequence"/>
</dbReference>
<dbReference type="InterPro" id="IPR036457">
    <property type="entry name" value="PPM-type-like_dom_sf"/>
</dbReference>
<protein>
    <recommendedName>
        <fullName evidence="3">PPM-type phosphatase domain-containing protein</fullName>
    </recommendedName>
</protein>
<evidence type="ECO:0000313" key="4">
    <source>
        <dbReference type="EMBL" id="GAA0920237.1"/>
    </source>
</evidence>
<keyword evidence="1" id="KW-0378">Hydrolase</keyword>
<feature type="region of interest" description="Disordered" evidence="2">
    <location>
        <begin position="188"/>
        <end position="208"/>
    </location>
</feature>
<feature type="region of interest" description="Disordered" evidence="2">
    <location>
        <begin position="309"/>
        <end position="363"/>
    </location>
</feature>
<proteinExistence type="predicted"/>
<feature type="compositionally biased region" description="Basic and acidic residues" evidence="2">
    <location>
        <begin position="191"/>
        <end position="208"/>
    </location>
</feature>
<dbReference type="SMART" id="SM00331">
    <property type="entry name" value="PP2C_SIG"/>
    <property type="match status" value="1"/>
</dbReference>
<dbReference type="Gene3D" id="3.60.40.10">
    <property type="entry name" value="PPM-type phosphatase domain"/>
    <property type="match status" value="1"/>
</dbReference>